<organism evidence="2">
    <name type="scientific">Salmonella bongori</name>
    <dbReference type="NCBI Taxonomy" id="54736"/>
    <lineage>
        <taxon>Bacteria</taxon>
        <taxon>Pseudomonadati</taxon>
        <taxon>Pseudomonadota</taxon>
        <taxon>Gammaproteobacteria</taxon>
        <taxon>Enterobacterales</taxon>
        <taxon>Enterobacteriaceae</taxon>
        <taxon>Salmonella</taxon>
    </lineage>
</organism>
<accession>A0A8F8AY81</accession>
<keyword evidence="2" id="KW-0969">Cilium</keyword>
<keyword evidence="1" id="KW-0732">Signal</keyword>
<name>A0A8F8AY81_SALBN</name>
<dbReference type="AlphaFoldDB" id="A0A8F8AY81"/>
<dbReference type="EMBL" id="CP035676">
    <property type="protein sequence ID" value="QXY85950.1"/>
    <property type="molecule type" value="Genomic_DNA"/>
</dbReference>
<sequence length="130" mass="14050">MRKWLTLLIFPLTVQAAGEGAWQDSGMGVTLNYRGVSASSSPLAARQPVSGLMTLVAWRYELNGPTPAGLRVRLCSQSRCVELDGQSGTTHGFANVPAAEPLRFVWEIPGGGRLIPALNVRSNQVIVNYR</sequence>
<proteinExistence type="predicted"/>
<dbReference type="RefSeq" id="WP_219344833.1">
    <property type="nucleotide sequence ID" value="NZ_CP035676.1"/>
</dbReference>
<evidence type="ECO:0000256" key="1">
    <source>
        <dbReference type="SAM" id="SignalP"/>
    </source>
</evidence>
<evidence type="ECO:0000313" key="2">
    <source>
        <dbReference type="EMBL" id="QXY85950.1"/>
    </source>
</evidence>
<reference evidence="2" key="1">
    <citation type="submission" date="2019-02" db="EMBL/GenBank/DDBJ databases">
        <title>Average Nucleotide Identity (ANI) for Rapid Identification of Enteric Bacteria using Whole Genome Sequence (WGS).</title>
        <authorList>
            <person name="Dinsmore B."/>
            <person name="Lane C."/>
            <person name="Rowe L."/>
        </authorList>
    </citation>
    <scope>NUCLEOTIDE SEQUENCE</scope>
    <source>
        <strain evidence="2">04-0440</strain>
    </source>
</reference>
<feature type="chain" id="PRO_5034550898" evidence="1">
    <location>
        <begin position="17"/>
        <end position="130"/>
    </location>
</feature>
<keyword evidence="2" id="KW-0966">Cell projection</keyword>
<dbReference type="Pfam" id="PF06366">
    <property type="entry name" value="FlhE"/>
    <property type="match status" value="1"/>
</dbReference>
<feature type="signal peptide" evidence="1">
    <location>
        <begin position="1"/>
        <end position="16"/>
    </location>
</feature>
<gene>
    <name evidence="2" type="primary">flhe</name>
    <name evidence="2" type="ORF">EWI73_19440</name>
</gene>
<dbReference type="InterPro" id="IPR009420">
    <property type="entry name" value="FlhE"/>
</dbReference>
<protein>
    <submittedName>
        <fullName evidence="2">Flagellar protein FlhE</fullName>
    </submittedName>
</protein>
<keyword evidence="2" id="KW-0282">Flagellum</keyword>